<dbReference type="InterPro" id="IPR006083">
    <property type="entry name" value="PRK/URK"/>
</dbReference>
<sequence length="218" mass="25495">MEEILQAVASHINKRDKPMIIGISGHGASGKTTFARNLIKLLDHSNLNYINTDPYIIGSQLRKHTTIYYTYNEQNHGDKMTGCHPDAHNWQVLERDLQMVRDQLDFYSLTFDSSEKKIISAKNAITNVEGMTVAFTDPHLYDRMIYLYTNEETELNRRSVRDVSERGTDINYLRESHRERRIQYELFMHPSSQNFDIVINNWDGGYSVEKMSDNKPKW</sequence>
<evidence type="ECO:0000313" key="3">
    <source>
        <dbReference type="Proteomes" id="UP001179280"/>
    </source>
</evidence>
<gene>
    <name evidence="2" type="ORF">JOC54_000236</name>
</gene>
<dbReference type="InterPro" id="IPR027417">
    <property type="entry name" value="P-loop_NTPase"/>
</dbReference>
<dbReference type="PANTHER" id="PTHR10285">
    <property type="entry name" value="URIDINE KINASE"/>
    <property type="match status" value="1"/>
</dbReference>
<organism evidence="2 3">
    <name type="scientific">Shouchella xiaoxiensis</name>
    <dbReference type="NCBI Taxonomy" id="766895"/>
    <lineage>
        <taxon>Bacteria</taxon>
        <taxon>Bacillati</taxon>
        <taxon>Bacillota</taxon>
        <taxon>Bacilli</taxon>
        <taxon>Bacillales</taxon>
        <taxon>Bacillaceae</taxon>
        <taxon>Shouchella</taxon>
    </lineage>
</organism>
<accession>A0ABS2SP34</accession>
<dbReference type="Gene3D" id="3.40.50.300">
    <property type="entry name" value="P-loop containing nucleotide triphosphate hydrolases"/>
    <property type="match status" value="1"/>
</dbReference>
<dbReference type="GO" id="GO:0004849">
    <property type="term" value="F:uridine kinase activity"/>
    <property type="evidence" value="ECO:0007669"/>
    <property type="project" value="UniProtKB-EC"/>
</dbReference>
<reference evidence="2" key="1">
    <citation type="submission" date="2021-01" db="EMBL/GenBank/DDBJ databases">
        <title>Genomic Encyclopedia of Type Strains, Phase IV (KMG-IV): sequencing the most valuable type-strain genomes for metagenomic binning, comparative biology and taxonomic classification.</title>
        <authorList>
            <person name="Goeker M."/>
        </authorList>
    </citation>
    <scope>NUCLEOTIDE SEQUENCE</scope>
    <source>
        <strain evidence="2">DSM 21943</strain>
    </source>
</reference>
<dbReference type="SUPFAM" id="SSF52540">
    <property type="entry name" value="P-loop containing nucleoside triphosphate hydrolases"/>
    <property type="match status" value="1"/>
</dbReference>
<feature type="domain" description="Phosphoribulokinase/uridine kinase" evidence="1">
    <location>
        <begin position="20"/>
        <end position="200"/>
    </location>
</feature>
<keyword evidence="2" id="KW-0808">Transferase</keyword>
<evidence type="ECO:0000313" key="2">
    <source>
        <dbReference type="EMBL" id="MBM7837005.1"/>
    </source>
</evidence>
<proteinExistence type="predicted"/>
<protein>
    <submittedName>
        <fullName evidence="2">Uridine kinase</fullName>
        <ecNumber evidence="2">2.7.1.48</ecNumber>
    </submittedName>
</protein>
<dbReference type="EMBL" id="JAFBCV010000001">
    <property type="protein sequence ID" value="MBM7837005.1"/>
    <property type="molecule type" value="Genomic_DNA"/>
</dbReference>
<dbReference type="EC" id="2.7.1.48" evidence="2"/>
<keyword evidence="3" id="KW-1185">Reference proteome</keyword>
<dbReference type="PRINTS" id="PR00988">
    <property type="entry name" value="URIDINKINASE"/>
</dbReference>
<dbReference type="Pfam" id="PF00485">
    <property type="entry name" value="PRK"/>
    <property type="match status" value="1"/>
</dbReference>
<dbReference type="RefSeq" id="WP_204463772.1">
    <property type="nucleotide sequence ID" value="NZ_JAFBCV010000001.1"/>
</dbReference>
<dbReference type="Proteomes" id="UP001179280">
    <property type="component" value="Unassembled WGS sequence"/>
</dbReference>
<keyword evidence="2" id="KW-0418">Kinase</keyword>
<name>A0ABS2SP34_9BACI</name>
<evidence type="ECO:0000259" key="1">
    <source>
        <dbReference type="Pfam" id="PF00485"/>
    </source>
</evidence>
<comment type="caution">
    <text evidence="2">The sequence shown here is derived from an EMBL/GenBank/DDBJ whole genome shotgun (WGS) entry which is preliminary data.</text>
</comment>